<keyword evidence="2" id="KW-1185">Reference proteome</keyword>
<dbReference type="AlphaFoldDB" id="A0A183CJE7"/>
<reference evidence="2" key="2">
    <citation type="submission" date="2014-05" db="EMBL/GenBank/DDBJ databases">
        <title>The genome and life-stage specific transcriptomes of Globodera pallida elucidate key aspects of plant parasitism by a cyst nematode.</title>
        <authorList>
            <person name="Cotton J.A."/>
            <person name="Lilley C.J."/>
            <person name="Jones L.M."/>
            <person name="Kikuchi T."/>
            <person name="Reid A.J."/>
            <person name="Thorpe P."/>
            <person name="Tsai I.J."/>
            <person name="Beasley H."/>
            <person name="Blok V."/>
            <person name="Cock P.J.A."/>
            <person name="Van den Akker S.E."/>
            <person name="Holroyd N."/>
            <person name="Hunt M."/>
            <person name="Mantelin S."/>
            <person name="Naghra H."/>
            <person name="Pain A."/>
            <person name="Palomares-Rius J.E."/>
            <person name="Zarowiecki M."/>
            <person name="Berriman M."/>
            <person name="Jones J.T."/>
            <person name="Urwin P.E."/>
        </authorList>
    </citation>
    <scope>NUCLEOTIDE SEQUENCE [LARGE SCALE GENOMIC DNA]</scope>
    <source>
        <strain evidence="2">Lindley</strain>
    </source>
</reference>
<protein>
    <submittedName>
        <fullName evidence="3">Uncharacterized protein</fullName>
    </submittedName>
</protein>
<name>A0A183CJE7_GLOPA</name>
<feature type="compositionally biased region" description="Polar residues" evidence="1">
    <location>
        <begin position="29"/>
        <end position="41"/>
    </location>
</feature>
<accession>A0A183CJE7</accession>
<reference evidence="2" key="1">
    <citation type="submission" date="2013-12" db="EMBL/GenBank/DDBJ databases">
        <authorList>
            <person name="Aslett M."/>
        </authorList>
    </citation>
    <scope>NUCLEOTIDE SEQUENCE [LARGE SCALE GENOMIC DNA]</scope>
    <source>
        <strain evidence="2">Lindley</strain>
    </source>
</reference>
<feature type="region of interest" description="Disordered" evidence="1">
    <location>
        <begin position="1"/>
        <end position="41"/>
    </location>
</feature>
<dbReference type="Proteomes" id="UP000050741">
    <property type="component" value="Unassembled WGS sequence"/>
</dbReference>
<feature type="compositionally biased region" description="Polar residues" evidence="1">
    <location>
        <begin position="1"/>
        <end position="18"/>
    </location>
</feature>
<organism evidence="2 3">
    <name type="scientific">Globodera pallida</name>
    <name type="common">Potato cyst nematode worm</name>
    <name type="synonym">Heterodera pallida</name>
    <dbReference type="NCBI Taxonomy" id="36090"/>
    <lineage>
        <taxon>Eukaryota</taxon>
        <taxon>Metazoa</taxon>
        <taxon>Ecdysozoa</taxon>
        <taxon>Nematoda</taxon>
        <taxon>Chromadorea</taxon>
        <taxon>Rhabditida</taxon>
        <taxon>Tylenchina</taxon>
        <taxon>Tylenchomorpha</taxon>
        <taxon>Tylenchoidea</taxon>
        <taxon>Heteroderidae</taxon>
        <taxon>Heteroderinae</taxon>
        <taxon>Globodera</taxon>
    </lineage>
</organism>
<evidence type="ECO:0000313" key="2">
    <source>
        <dbReference type="Proteomes" id="UP000050741"/>
    </source>
</evidence>
<evidence type="ECO:0000313" key="3">
    <source>
        <dbReference type="WBParaSite" id="GPLIN_001300300"/>
    </source>
</evidence>
<sequence length="69" mass="7601">MTKEQPTTMAKEQPTTMAKEQPTRMAKEQPTTTATFSGQPMITTAQENRSVCSSFAIWTLLVALGTVKH</sequence>
<evidence type="ECO:0000256" key="1">
    <source>
        <dbReference type="SAM" id="MobiDB-lite"/>
    </source>
</evidence>
<proteinExistence type="predicted"/>
<dbReference type="WBParaSite" id="GPLIN_001300300">
    <property type="protein sequence ID" value="GPLIN_001300300"/>
    <property type="gene ID" value="GPLIN_001300300"/>
</dbReference>
<reference evidence="3" key="3">
    <citation type="submission" date="2016-06" db="UniProtKB">
        <authorList>
            <consortium name="WormBaseParasite"/>
        </authorList>
    </citation>
    <scope>IDENTIFICATION</scope>
</reference>